<reference evidence="1 2" key="1">
    <citation type="submission" date="2019-03" db="EMBL/GenBank/DDBJ databases">
        <title>Genomic Encyclopedia of Type Strains, Phase IV (KMG-IV): sequencing the most valuable type-strain genomes for metagenomic binning, comparative biology and taxonomic classification.</title>
        <authorList>
            <person name="Goeker M."/>
        </authorList>
    </citation>
    <scope>NUCLEOTIDE SEQUENCE [LARGE SCALE GENOMIC DNA]</scope>
    <source>
        <strain evidence="1 2">DSM 25287</strain>
    </source>
</reference>
<proteinExistence type="predicted"/>
<name>A0A4R2LGE6_9GAMM</name>
<dbReference type="Proteomes" id="UP000295765">
    <property type="component" value="Unassembled WGS sequence"/>
</dbReference>
<organism evidence="1 2">
    <name type="scientific">Plasticicumulans lactativorans</name>
    <dbReference type="NCBI Taxonomy" id="1133106"/>
    <lineage>
        <taxon>Bacteria</taxon>
        <taxon>Pseudomonadati</taxon>
        <taxon>Pseudomonadota</taxon>
        <taxon>Gammaproteobacteria</taxon>
        <taxon>Candidatus Competibacteraceae</taxon>
        <taxon>Plasticicumulans</taxon>
    </lineage>
</organism>
<sequence length="71" mass="8028">MLLPAVYWDAQDERLLYLLAPADDGTGPKQPRLVVALDYREKKAGTINAVRSAFLTDPLILESAPRYDRIR</sequence>
<evidence type="ECO:0000313" key="2">
    <source>
        <dbReference type="Proteomes" id="UP000295765"/>
    </source>
</evidence>
<accession>A0A4R2LGE6</accession>
<dbReference type="RefSeq" id="WP_132540321.1">
    <property type="nucleotide sequence ID" value="NZ_SLWY01000006.1"/>
</dbReference>
<dbReference type="EMBL" id="SLWY01000006">
    <property type="protein sequence ID" value="TCO82044.1"/>
    <property type="molecule type" value="Genomic_DNA"/>
</dbReference>
<comment type="caution">
    <text evidence="1">The sequence shown here is derived from an EMBL/GenBank/DDBJ whole genome shotgun (WGS) entry which is preliminary data.</text>
</comment>
<gene>
    <name evidence="1" type="ORF">EV699_106139</name>
</gene>
<keyword evidence="2" id="KW-1185">Reference proteome</keyword>
<dbReference type="AlphaFoldDB" id="A0A4R2LGE6"/>
<protein>
    <submittedName>
        <fullName evidence="1">Uncharacterized protein</fullName>
    </submittedName>
</protein>
<evidence type="ECO:0000313" key="1">
    <source>
        <dbReference type="EMBL" id="TCO82044.1"/>
    </source>
</evidence>